<reference evidence="2" key="2">
    <citation type="submission" date="2020-09" db="EMBL/GenBank/DDBJ databases">
        <authorList>
            <person name="Sun Q."/>
            <person name="Kim S."/>
        </authorList>
    </citation>
    <scope>NUCLEOTIDE SEQUENCE</scope>
    <source>
        <strain evidence="2">KCTC 12870</strain>
    </source>
</reference>
<name>A0A8J3DEG8_9BACT</name>
<comment type="caution">
    <text evidence="2">The sequence shown here is derived from an EMBL/GenBank/DDBJ whole genome shotgun (WGS) entry which is preliminary data.</text>
</comment>
<feature type="region of interest" description="Disordered" evidence="1">
    <location>
        <begin position="203"/>
        <end position="242"/>
    </location>
</feature>
<dbReference type="Pfam" id="PF11304">
    <property type="entry name" value="DUF3106"/>
    <property type="match status" value="1"/>
</dbReference>
<protein>
    <submittedName>
        <fullName evidence="2">Uncharacterized protein</fullName>
    </submittedName>
</protein>
<dbReference type="RefSeq" id="WP_189512728.1">
    <property type="nucleotide sequence ID" value="NZ_BMXG01000005.1"/>
</dbReference>
<gene>
    <name evidence="2" type="ORF">GCM10007047_11020</name>
</gene>
<evidence type="ECO:0000313" key="3">
    <source>
        <dbReference type="Proteomes" id="UP000642829"/>
    </source>
</evidence>
<dbReference type="EMBL" id="BMXG01000005">
    <property type="protein sequence ID" value="GHB96855.1"/>
    <property type="molecule type" value="Genomic_DNA"/>
</dbReference>
<evidence type="ECO:0000313" key="2">
    <source>
        <dbReference type="EMBL" id="GHB96855.1"/>
    </source>
</evidence>
<dbReference type="AlphaFoldDB" id="A0A8J3DEG8"/>
<organism evidence="2 3">
    <name type="scientific">Cerasicoccus arenae</name>
    <dbReference type="NCBI Taxonomy" id="424488"/>
    <lineage>
        <taxon>Bacteria</taxon>
        <taxon>Pseudomonadati</taxon>
        <taxon>Verrucomicrobiota</taxon>
        <taxon>Opitutia</taxon>
        <taxon>Puniceicoccales</taxon>
        <taxon>Cerasicoccaceae</taxon>
        <taxon>Cerasicoccus</taxon>
    </lineage>
</organism>
<keyword evidence="3" id="KW-1185">Reference proteome</keyword>
<dbReference type="Proteomes" id="UP000642829">
    <property type="component" value="Unassembled WGS sequence"/>
</dbReference>
<reference evidence="2" key="1">
    <citation type="journal article" date="2014" name="Int. J. Syst. Evol. Microbiol.">
        <title>Complete genome sequence of Corynebacterium casei LMG S-19264T (=DSM 44701T), isolated from a smear-ripened cheese.</title>
        <authorList>
            <consortium name="US DOE Joint Genome Institute (JGI-PGF)"/>
            <person name="Walter F."/>
            <person name="Albersmeier A."/>
            <person name="Kalinowski J."/>
            <person name="Ruckert C."/>
        </authorList>
    </citation>
    <scope>NUCLEOTIDE SEQUENCE</scope>
    <source>
        <strain evidence="2">KCTC 12870</strain>
    </source>
</reference>
<evidence type="ECO:0000256" key="1">
    <source>
        <dbReference type="SAM" id="MobiDB-lite"/>
    </source>
</evidence>
<feature type="region of interest" description="Disordered" evidence="1">
    <location>
        <begin position="35"/>
        <end position="59"/>
    </location>
</feature>
<proteinExistence type="predicted"/>
<feature type="compositionally biased region" description="Basic and acidic residues" evidence="1">
    <location>
        <begin position="217"/>
        <end position="242"/>
    </location>
</feature>
<accession>A0A8J3DEG8</accession>
<sequence length="242" mass="27799">MSAQYFSPRFFLSLTVSVLAVGCLWADQPRYPGLDNPFNAPPARKREMRPPPPLPDTPAAAEGAKQLMSELNVDDSSEYYDAEAKVSIEQLYALERFLETPPDQLARIRETIVRVEAMTPEERAAMREKIQAFRRLHQEKIDKVRAAHVRWKSYEPADRRLLHRYVMSLPKEQAKEIREQTMAMSPEEREAFFQALLTKAKEAEAQGALPDLPDSVRNWRDRKGDGQPSERLDVRRDTPPAP</sequence>
<dbReference type="InterPro" id="IPR021455">
    <property type="entry name" value="DUF3106"/>
</dbReference>